<dbReference type="PANTHER" id="PTHR33186:SF22">
    <property type="entry name" value="F-BOX DOMAIN-CONTAINING PROTEIN"/>
    <property type="match status" value="1"/>
</dbReference>
<dbReference type="EMBL" id="PQIB02000003">
    <property type="protein sequence ID" value="RLN27606.1"/>
    <property type="molecule type" value="Genomic_DNA"/>
</dbReference>
<evidence type="ECO:0000313" key="2">
    <source>
        <dbReference type="Proteomes" id="UP000275267"/>
    </source>
</evidence>
<proteinExistence type="predicted"/>
<dbReference type="OrthoDB" id="600290at2759"/>
<organism evidence="1 2">
    <name type="scientific">Panicum miliaceum</name>
    <name type="common">Proso millet</name>
    <name type="synonym">Broomcorn millet</name>
    <dbReference type="NCBI Taxonomy" id="4540"/>
    <lineage>
        <taxon>Eukaryota</taxon>
        <taxon>Viridiplantae</taxon>
        <taxon>Streptophyta</taxon>
        <taxon>Embryophyta</taxon>
        <taxon>Tracheophyta</taxon>
        <taxon>Spermatophyta</taxon>
        <taxon>Magnoliopsida</taxon>
        <taxon>Liliopsida</taxon>
        <taxon>Poales</taxon>
        <taxon>Poaceae</taxon>
        <taxon>PACMAD clade</taxon>
        <taxon>Panicoideae</taxon>
        <taxon>Panicodae</taxon>
        <taxon>Paniceae</taxon>
        <taxon>Panicinae</taxon>
        <taxon>Panicum</taxon>
        <taxon>Panicum sect. Panicum</taxon>
    </lineage>
</organism>
<name>A0A3L6SV42_PANMI</name>
<dbReference type="Proteomes" id="UP000275267">
    <property type="component" value="Unassembled WGS sequence"/>
</dbReference>
<evidence type="ECO:0000313" key="1">
    <source>
        <dbReference type="EMBL" id="RLN27606.1"/>
    </source>
</evidence>
<sequence>MSAFEYQLGADRISVIEMLQTSMFRGIFISLMSLDDGPLRFANVLQDPFRLCLWLREKDANGAERWAHARTIDLETLLPDGALVSSFNTADVLWVATVELIGFAEDTDVIFLLVCKGACLHGDVYMIQLNLGRATKVLEGVTNVFPYTNFCIPGICF</sequence>
<keyword evidence="2" id="KW-1185">Reference proteome</keyword>
<dbReference type="AlphaFoldDB" id="A0A3L6SV42"/>
<reference evidence="2" key="1">
    <citation type="journal article" date="2019" name="Nat. Commun.">
        <title>The genome of broomcorn millet.</title>
        <authorList>
            <person name="Zou C."/>
            <person name="Miki D."/>
            <person name="Li D."/>
            <person name="Tang Q."/>
            <person name="Xiao L."/>
            <person name="Rajput S."/>
            <person name="Deng P."/>
            <person name="Jia W."/>
            <person name="Huang R."/>
            <person name="Zhang M."/>
            <person name="Sun Y."/>
            <person name="Hu J."/>
            <person name="Fu X."/>
            <person name="Schnable P.S."/>
            <person name="Li F."/>
            <person name="Zhang H."/>
            <person name="Feng B."/>
            <person name="Zhu X."/>
            <person name="Liu R."/>
            <person name="Schnable J.C."/>
            <person name="Zhu J.-K."/>
            <person name="Zhang H."/>
        </authorList>
    </citation>
    <scope>NUCLEOTIDE SEQUENCE [LARGE SCALE GENOMIC DNA]</scope>
</reference>
<comment type="caution">
    <text evidence="1">The sequence shown here is derived from an EMBL/GenBank/DDBJ whole genome shotgun (WGS) entry which is preliminary data.</text>
</comment>
<gene>
    <name evidence="1" type="ORF">C2845_PM05G11310</name>
</gene>
<accession>A0A3L6SV42</accession>
<dbReference type="PANTHER" id="PTHR33186">
    <property type="entry name" value="OS10G0136150 PROTEIN-RELATED"/>
    <property type="match status" value="1"/>
</dbReference>
<protein>
    <submittedName>
        <fullName evidence="1">Uncharacterized protein</fullName>
    </submittedName>
</protein>